<organism evidence="3 4">
    <name type="scientific">Ruania alkalisoli</name>
    <dbReference type="NCBI Taxonomy" id="2779775"/>
    <lineage>
        <taxon>Bacteria</taxon>
        <taxon>Bacillati</taxon>
        <taxon>Actinomycetota</taxon>
        <taxon>Actinomycetes</taxon>
        <taxon>Micrococcales</taxon>
        <taxon>Ruaniaceae</taxon>
        <taxon>Ruania</taxon>
    </lineage>
</organism>
<keyword evidence="2" id="KW-0472">Membrane</keyword>
<feature type="region of interest" description="Disordered" evidence="1">
    <location>
        <begin position="85"/>
        <end position="135"/>
    </location>
</feature>
<accession>A0A7M1SXC1</accession>
<dbReference type="KEGG" id="halt:IM660_03530"/>
<dbReference type="RefSeq" id="WP_193498045.1">
    <property type="nucleotide sequence ID" value="NZ_CP063169.1"/>
</dbReference>
<dbReference type="EMBL" id="CP063169">
    <property type="protein sequence ID" value="QOR71382.1"/>
    <property type="molecule type" value="Genomic_DNA"/>
</dbReference>
<evidence type="ECO:0000256" key="2">
    <source>
        <dbReference type="SAM" id="Phobius"/>
    </source>
</evidence>
<sequence>MTDHDHEEPLDRLRASDPAAEAPAVDRARVRAAVDARLAGDHSAGGAPADQLAARRGRRWPQYAAAAAVALLIGVGGYSLGASGAGGTGMAAEDAAVGDGASSEMAEQDSATSDMAAPGPGSSEEADSASELSIGPYSPRTVFTASGLSTQAGSAPVYGLDASGVATAERARQIAEALGLEPDPVEEDGAWSIGSYDTGEPVLRLYADGTVEYSDPARDPWRCGEATVRDDADDVDDAPGTEEGGIEPASPACADPQGEAPAPDEAEAMFAEMLTSLGVDPADYAVTADRGTEGPVAYVNADLLVEGEPTGVTLGGGVTPDGVTHVWGSLAVPYDLGSYDVVSAQEAVERLMDPRFGGSSSDVMPYALEDAPVEGPPPASEPESIEPGASIPWPVRQVTITGAELGLQSLYTDSGQVLLVPTYTLTGSDAGGDAGTWTVMAVAENGLDLG</sequence>
<evidence type="ECO:0000313" key="4">
    <source>
        <dbReference type="Proteomes" id="UP000593758"/>
    </source>
</evidence>
<feature type="region of interest" description="Disordered" evidence="1">
    <location>
        <begin position="38"/>
        <end position="57"/>
    </location>
</feature>
<keyword evidence="4" id="KW-1185">Reference proteome</keyword>
<feature type="transmembrane region" description="Helical" evidence="2">
    <location>
        <begin position="63"/>
        <end position="81"/>
    </location>
</feature>
<name>A0A7M1SXC1_9MICO</name>
<keyword evidence="2" id="KW-0812">Transmembrane</keyword>
<dbReference type="Proteomes" id="UP000593758">
    <property type="component" value="Chromosome"/>
</dbReference>
<feature type="compositionally biased region" description="Acidic residues" evidence="1">
    <location>
        <begin position="231"/>
        <end position="240"/>
    </location>
</feature>
<keyword evidence="2" id="KW-1133">Transmembrane helix</keyword>
<dbReference type="AlphaFoldDB" id="A0A7M1SXC1"/>
<proteinExistence type="predicted"/>
<evidence type="ECO:0000256" key="1">
    <source>
        <dbReference type="SAM" id="MobiDB-lite"/>
    </source>
</evidence>
<reference evidence="3 4" key="1">
    <citation type="submission" date="2020-10" db="EMBL/GenBank/DDBJ databases">
        <title>Haloactinobacterium sp. RN3S43, a bacterium isolated from saline soil.</title>
        <authorList>
            <person name="Sun J.-Q."/>
        </authorList>
    </citation>
    <scope>NUCLEOTIDE SEQUENCE [LARGE SCALE GENOMIC DNA]</scope>
    <source>
        <strain evidence="3 4">RN3S43</strain>
    </source>
</reference>
<gene>
    <name evidence="3" type="ORF">IM660_03530</name>
</gene>
<feature type="region of interest" description="Disordered" evidence="1">
    <location>
        <begin position="229"/>
        <end position="262"/>
    </location>
</feature>
<evidence type="ECO:0000313" key="3">
    <source>
        <dbReference type="EMBL" id="QOR71382.1"/>
    </source>
</evidence>
<protein>
    <submittedName>
        <fullName evidence="3">Uncharacterized protein</fullName>
    </submittedName>
</protein>
<feature type="region of interest" description="Disordered" evidence="1">
    <location>
        <begin position="1"/>
        <end position="27"/>
    </location>
</feature>
<feature type="compositionally biased region" description="Basic and acidic residues" evidence="1">
    <location>
        <begin position="1"/>
        <end position="15"/>
    </location>
</feature>